<feature type="transmembrane region" description="Helical" evidence="1">
    <location>
        <begin position="334"/>
        <end position="354"/>
    </location>
</feature>
<evidence type="ECO:0000256" key="1">
    <source>
        <dbReference type="SAM" id="Phobius"/>
    </source>
</evidence>
<gene>
    <name evidence="3" type="ORF">BN580_00955</name>
</gene>
<reference evidence="3" key="1">
    <citation type="submission" date="2012-11" db="EMBL/GenBank/DDBJ databases">
        <title>Dependencies among metagenomic species, viruses, plasmids and units of genetic variation.</title>
        <authorList>
            <person name="Nielsen H.B."/>
            <person name="Almeida M."/>
            <person name="Juncker A.S."/>
            <person name="Rasmussen S."/>
            <person name="Li J."/>
            <person name="Sunagawa S."/>
            <person name="Plichta D."/>
            <person name="Gautier L."/>
            <person name="Le Chatelier E."/>
            <person name="Peletier E."/>
            <person name="Bonde I."/>
            <person name="Nielsen T."/>
            <person name="Manichanh C."/>
            <person name="Arumugam M."/>
            <person name="Batto J."/>
            <person name="Santos M.B.Q.D."/>
            <person name="Blom N."/>
            <person name="Borruel N."/>
            <person name="Burgdorf K.S."/>
            <person name="Boumezbeur F."/>
            <person name="Casellas F."/>
            <person name="Dore J."/>
            <person name="Guarner F."/>
            <person name="Hansen T."/>
            <person name="Hildebrand F."/>
            <person name="Kaas R.S."/>
            <person name="Kennedy S."/>
            <person name="Kristiansen K."/>
            <person name="Kultima J.R."/>
            <person name="Leonard P."/>
            <person name="Levenez F."/>
            <person name="Lund O."/>
            <person name="Moumen B."/>
            <person name="Le Paslier D."/>
            <person name="Pons N."/>
            <person name="Pedersen O."/>
            <person name="Prifti E."/>
            <person name="Qin J."/>
            <person name="Raes J."/>
            <person name="Tap J."/>
            <person name="Tims S."/>
            <person name="Ussery D.W."/>
            <person name="Yamada T."/>
            <person name="MetaHit consortium"/>
            <person name="Renault P."/>
            <person name="Sicheritz-Ponten T."/>
            <person name="Bork P."/>
            <person name="Wang J."/>
            <person name="Brunak S."/>
            <person name="Ehrlich S.D."/>
        </authorList>
    </citation>
    <scope>NUCLEOTIDE SEQUENCE [LARGE SCALE GENOMIC DNA]</scope>
</reference>
<dbReference type="STRING" id="1263015.BN580_00955"/>
<comment type="caution">
    <text evidence="3">The sequence shown here is derived from an EMBL/GenBank/DDBJ whole genome shotgun (WGS) entry which is preliminary data.</text>
</comment>
<keyword evidence="1" id="KW-1133">Transmembrane helix</keyword>
<dbReference type="EMBL" id="CBFW010000088">
    <property type="protein sequence ID" value="CDC71954.1"/>
    <property type="molecule type" value="Genomic_DNA"/>
</dbReference>
<dbReference type="Proteomes" id="UP000017938">
    <property type="component" value="Unassembled WGS sequence"/>
</dbReference>
<accession>R6TQ75</accession>
<evidence type="ECO:0000313" key="3">
    <source>
        <dbReference type="EMBL" id="CDC71954.1"/>
    </source>
</evidence>
<feature type="domain" description="NERD" evidence="2">
    <location>
        <begin position="94"/>
        <end position="217"/>
    </location>
</feature>
<evidence type="ECO:0000259" key="2">
    <source>
        <dbReference type="PROSITE" id="PS50965"/>
    </source>
</evidence>
<dbReference type="PROSITE" id="PS50965">
    <property type="entry name" value="NERD"/>
    <property type="match status" value="1"/>
</dbReference>
<name>R6TQ75_9BACT</name>
<proteinExistence type="predicted"/>
<keyword evidence="1" id="KW-0472">Membrane</keyword>
<dbReference type="AlphaFoldDB" id="R6TQ75"/>
<protein>
    <recommendedName>
        <fullName evidence="2">NERD domain-containing protein</fullName>
    </recommendedName>
</protein>
<keyword evidence="1" id="KW-0812">Transmembrane</keyword>
<dbReference type="InterPro" id="IPR011528">
    <property type="entry name" value="NERD"/>
</dbReference>
<evidence type="ECO:0000313" key="4">
    <source>
        <dbReference type="Proteomes" id="UP000017938"/>
    </source>
</evidence>
<organism evidence="3 4">
    <name type="scientific">Candidatus Colimorpha enterica</name>
    <dbReference type="NCBI Taxonomy" id="3083063"/>
    <lineage>
        <taxon>Bacteria</taxon>
        <taxon>Pseudomonadati</taxon>
        <taxon>Bacteroidota</taxon>
        <taxon>Bacteroidia</taxon>
        <taxon>Bacteroidales</taxon>
        <taxon>Candidatus Colimorpha</taxon>
    </lineage>
</organism>
<dbReference type="Pfam" id="PF08378">
    <property type="entry name" value="NERD"/>
    <property type="match status" value="1"/>
</dbReference>
<sequence>MKRAEDFIREMESSNVLMSKEVTFNEYVSELLGFQNVVCKMVAGDAYHEQMRIDEALFLMESTARKNDVRNHPAVHNGIITMKKLSKELAITMSGAKGESLVSKTLEYLNRPNTKVYRNVYITDGQDETELDAIVLTDSGVIILEVKKVKSDLTLTEDGRMVFASDECYDKIPLGEKMAIKRKLLKNALEKAVASTGLDIPVYVDSYIVFSAPKGQYIKIDDRYRKEKHCFRTGLNRKIENYLGCAYYKHDQLDQLDKIFSEMESNVKRFETELNYDDVRRSLAEAMVVLQGEPESTAEAKSANPEERKSKVIDPKIVREKLEQKEKKNIGFDYIAAGAAACVLGFAMMLGLGFKRA</sequence>